<feature type="compositionally biased region" description="Basic and acidic residues" evidence="1">
    <location>
        <begin position="65"/>
        <end position="76"/>
    </location>
</feature>
<evidence type="ECO:0000256" key="1">
    <source>
        <dbReference type="SAM" id="MobiDB-lite"/>
    </source>
</evidence>
<dbReference type="EMBL" id="JACXVP010000005">
    <property type="protein sequence ID" value="KAG5604439.1"/>
    <property type="molecule type" value="Genomic_DNA"/>
</dbReference>
<feature type="region of interest" description="Disordered" evidence="1">
    <location>
        <begin position="52"/>
        <end position="76"/>
    </location>
</feature>
<dbReference type="AlphaFoldDB" id="A0A9J5YXG2"/>
<gene>
    <name evidence="2" type="ORF">H5410_025931</name>
</gene>
<reference evidence="2 3" key="1">
    <citation type="submission" date="2020-09" db="EMBL/GenBank/DDBJ databases">
        <title>De no assembly of potato wild relative species, Solanum commersonii.</title>
        <authorList>
            <person name="Cho K."/>
        </authorList>
    </citation>
    <scope>NUCLEOTIDE SEQUENCE [LARGE SCALE GENOMIC DNA]</scope>
    <source>
        <strain evidence="2">LZ3.2</strain>
        <tissue evidence="2">Leaf</tissue>
    </source>
</reference>
<dbReference type="Proteomes" id="UP000824120">
    <property type="component" value="Chromosome 5"/>
</dbReference>
<comment type="caution">
    <text evidence="2">The sequence shown here is derived from an EMBL/GenBank/DDBJ whole genome shotgun (WGS) entry which is preliminary data.</text>
</comment>
<protein>
    <submittedName>
        <fullName evidence="2">Uncharacterized protein</fullName>
    </submittedName>
</protein>
<organism evidence="2 3">
    <name type="scientific">Solanum commersonii</name>
    <name type="common">Commerson's wild potato</name>
    <name type="synonym">Commerson's nightshade</name>
    <dbReference type="NCBI Taxonomy" id="4109"/>
    <lineage>
        <taxon>Eukaryota</taxon>
        <taxon>Viridiplantae</taxon>
        <taxon>Streptophyta</taxon>
        <taxon>Embryophyta</taxon>
        <taxon>Tracheophyta</taxon>
        <taxon>Spermatophyta</taxon>
        <taxon>Magnoliopsida</taxon>
        <taxon>eudicotyledons</taxon>
        <taxon>Gunneridae</taxon>
        <taxon>Pentapetalae</taxon>
        <taxon>asterids</taxon>
        <taxon>lamiids</taxon>
        <taxon>Solanales</taxon>
        <taxon>Solanaceae</taxon>
        <taxon>Solanoideae</taxon>
        <taxon>Solaneae</taxon>
        <taxon>Solanum</taxon>
    </lineage>
</organism>
<evidence type="ECO:0000313" key="2">
    <source>
        <dbReference type="EMBL" id="KAG5604439.1"/>
    </source>
</evidence>
<keyword evidence="3" id="KW-1185">Reference proteome</keyword>
<dbReference type="OrthoDB" id="1299713at2759"/>
<proteinExistence type="predicted"/>
<evidence type="ECO:0000313" key="3">
    <source>
        <dbReference type="Proteomes" id="UP000824120"/>
    </source>
</evidence>
<sequence>MAAIAHRNKHGEDYCSEFYSNKNFQDAYAIPIEPLPCESTWEIPSHVLDQKLLPPDYKRGPGRPPMERKKSYSEGKFKRAKVTCNIHMSSRGAQ</sequence>
<accession>A0A9J5YXG2</accession>
<name>A0A9J5YXG2_SOLCO</name>